<dbReference type="Pfam" id="PF13489">
    <property type="entry name" value="Methyltransf_23"/>
    <property type="match status" value="1"/>
</dbReference>
<gene>
    <name evidence="1" type="ORF">H5P27_07995</name>
</gene>
<sequence length="246" mass="28592">MKHRNPHYSILKGRGIEIGALHEPAPVPDECERLFFDVRTREESIKLFDELDPELIVPVDVVGDADSRDIRKLGHESMDFVIANHVIEHLANPMAFVEDLFYVTKPGGLVVLSAPDKRFTYDSKRDVTSYDHLLLDYQRREIRPDNSHYMDFIVKVLPDGDKKTGQELEDLLDLVYRRREHVHVWDTDAFVEFLKRSLKSFGVVAEPIVELFGDDTKFEYFSIWKKGKPSFWTRLTSRFRPNAAGN</sequence>
<accession>A0A7X1B7T3</accession>
<protein>
    <submittedName>
        <fullName evidence="1">Methyltransferase domain-containing protein</fullName>
    </submittedName>
</protein>
<dbReference type="GO" id="GO:0032259">
    <property type="term" value="P:methylation"/>
    <property type="evidence" value="ECO:0007669"/>
    <property type="project" value="UniProtKB-KW"/>
</dbReference>
<comment type="caution">
    <text evidence="1">The sequence shown here is derived from an EMBL/GenBank/DDBJ whole genome shotgun (WGS) entry which is preliminary data.</text>
</comment>
<dbReference type="SUPFAM" id="SSF53335">
    <property type="entry name" value="S-adenosyl-L-methionine-dependent methyltransferases"/>
    <property type="match status" value="1"/>
</dbReference>
<dbReference type="Gene3D" id="3.40.50.150">
    <property type="entry name" value="Vaccinia Virus protein VP39"/>
    <property type="match status" value="1"/>
</dbReference>
<keyword evidence="2" id="KW-1185">Reference proteome</keyword>
<dbReference type="Proteomes" id="UP000526501">
    <property type="component" value="Unassembled WGS sequence"/>
</dbReference>
<name>A0A7X1B7T3_9BACT</name>
<dbReference type="GO" id="GO:0008168">
    <property type="term" value="F:methyltransferase activity"/>
    <property type="evidence" value="ECO:0007669"/>
    <property type="project" value="UniProtKB-KW"/>
</dbReference>
<keyword evidence="1" id="KW-0808">Transferase</keyword>
<proteinExistence type="predicted"/>
<keyword evidence="1" id="KW-0489">Methyltransferase</keyword>
<reference evidence="1 2" key="1">
    <citation type="submission" date="2020-07" db="EMBL/GenBank/DDBJ databases">
        <authorList>
            <person name="Feng X."/>
        </authorList>
    </citation>
    <scope>NUCLEOTIDE SEQUENCE [LARGE SCALE GENOMIC DNA]</scope>
    <source>
        <strain evidence="1 2">JCM23202</strain>
    </source>
</reference>
<dbReference type="AlphaFoldDB" id="A0A7X1B7T3"/>
<dbReference type="InterPro" id="IPR029063">
    <property type="entry name" value="SAM-dependent_MTases_sf"/>
</dbReference>
<dbReference type="RefSeq" id="WP_185659869.1">
    <property type="nucleotide sequence ID" value="NZ_CAWPOO010000007.1"/>
</dbReference>
<dbReference type="CDD" id="cd02440">
    <property type="entry name" value="AdoMet_MTases"/>
    <property type="match status" value="1"/>
</dbReference>
<dbReference type="EMBL" id="JACHVC010000007">
    <property type="protein sequence ID" value="MBC2605983.1"/>
    <property type="molecule type" value="Genomic_DNA"/>
</dbReference>
<organism evidence="1 2">
    <name type="scientific">Pelagicoccus albus</name>
    <dbReference type="NCBI Taxonomy" id="415222"/>
    <lineage>
        <taxon>Bacteria</taxon>
        <taxon>Pseudomonadati</taxon>
        <taxon>Verrucomicrobiota</taxon>
        <taxon>Opitutia</taxon>
        <taxon>Puniceicoccales</taxon>
        <taxon>Pelagicoccaceae</taxon>
        <taxon>Pelagicoccus</taxon>
    </lineage>
</organism>
<evidence type="ECO:0000313" key="2">
    <source>
        <dbReference type="Proteomes" id="UP000526501"/>
    </source>
</evidence>
<evidence type="ECO:0000313" key="1">
    <source>
        <dbReference type="EMBL" id="MBC2605983.1"/>
    </source>
</evidence>